<accession>A0AAE3LUN2</accession>
<dbReference type="RefSeq" id="WP_263953787.1">
    <property type="nucleotide sequence ID" value="NZ_JAOYFC010000002.1"/>
</dbReference>
<dbReference type="InterPro" id="IPR010718">
    <property type="entry name" value="DUF1294"/>
</dbReference>
<dbReference type="EMBL" id="JAOYFC010000002">
    <property type="protein sequence ID" value="MCV6824940.1"/>
    <property type="molecule type" value="Genomic_DNA"/>
</dbReference>
<reference evidence="2" key="1">
    <citation type="submission" date="2022-10" db="EMBL/GenBank/DDBJ databases">
        <authorList>
            <person name="Yue Y."/>
        </authorList>
    </citation>
    <scope>NUCLEOTIDE SEQUENCE</scope>
    <source>
        <strain evidence="2">Z654</strain>
    </source>
</reference>
<keyword evidence="1" id="KW-0812">Transmembrane</keyword>
<name>A0AAE3LUN2_9RHOB</name>
<dbReference type="Proteomes" id="UP001208041">
    <property type="component" value="Unassembled WGS sequence"/>
</dbReference>
<keyword evidence="3" id="KW-1185">Reference proteome</keyword>
<evidence type="ECO:0000313" key="2">
    <source>
        <dbReference type="EMBL" id="MCV6824940.1"/>
    </source>
</evidence>
<protein>
    <submittedName>
        <fullName evidence="2">DUF1294 domain-containing protein</fullName>
    </submittedName>
</protein>
<keyword evidence="1" id="KW-0472">Membrane</keyword>
<keyword evidence="1" id="KW-1133">Transmembrane helix</keyword>
<gene>
    <name evidence="2" type="ORF">OH136_10270</name>
</gene>
<comment type="caution">
    <text evidence="2">The sequence shown here is derived from an EMBL/GenBank/DDBJ whole genome shotgun (WGS) entry which is preliminary data.</text>
</comment>
<feature type="transmembrane region" description="Helical" evidence="1">
    <location>
        <begin position="79"/>
        <end position="96"/>
    </location>
</feature>
<evidence type="ECO:0000313" key="3">
    <source>
        <dbReference type="Proteomes" id="UP001208041"/>
    </source>
</evidence>
<proteinExistence type="predicted"/>
<evidence type="ECO:0000256" key="1">
    <source>
        <dbReference type="SAM" id="Phobius"/>
    </source>
</evidence>
<feature type="transmembrane region" description="Helical" evidence="1">
    <location>
        <begin position="48"/>
        <end position="67"/>
    </location>
</feature>
<dbReference type="Pfam" id="PF06961">
    <property type="entry name" value="DUF1294"/>
    <property type="match status" value="1"/>
</dbReference>
<sequence length="117" mass="13440">MFHLDTAHPEYWICLYFGAVSLLAFLWMGLDKLYAALGWRRIPERRLLFFGLIGGGAGTKLGQVFFRHKTRKEPMRSQIQRRLVWSVVLFLAFVIPQSREALIEMMTSATNGLAHLG</sequence>
<organism evidence="2 3">
    <name type="scientific">Halocynthiibacter halioticoli</name>
    <dbReference type="NCBI Taxonomy" id="2986804"/>
    <lineage>
        <taxon>Bacteria</taxon>
        <taxon>Pseudomonadati</taxon>
        <taxon>Pseudomonadota</taxon>
        <taxon>Alphaproteobacteria</taxon>
        <taxon>Rhodobacterales</taxon>
        <taxon>Paracoccaceae</taxon>
        <taxon>Halocynthiibacter</taxon>
    </lineage>
</organism>
<dbReference type="AlphaFoldDB" id="A0AAE3LUN2"/>
<feature type="transmembrane region" description="Helical" evidence="1">
    <location>
        <begin position="12"/>
        <end position="28"/>
    </location>
</feature>